<protein>
    <submittedName>
        <fullName evidence="2">CoA transferase</fullName>
    </submittedName>
</protein>
<reference evidence="2" key="1">
    <citation type="submission" date="2021-01" db="EMBL/GenBank/DDBJ databases">
        <title>Whole genome shotgun sequence of Virgisporangium aurantiacum NBRC 16421.</title>
        <authorList>
            <person name="Komaki H."/>
            <person name="Tamura T."/>
        </authorList>
    </citation>
    <scope>NUCLEOTIDE SEQUENCE</scope>
    <source>
        <strain evidence="2">NBRC 16421</strain>
    </source>
</reference>
<dbReference type="PANTHER" id="PTHR48207">
    <property type="entry name" value="SUCCINATE--HYDROXYMETHYLGLUTARATE COA-TRANSFERASE"/>
    <property type="match status" value="1"/>
</dbReference>
<dbReference type="EMBL" id="BOPG01000045">
    <property type="protein sequence ID" value="GIJ59211.1"/>
    <property type="molecule type" value="Genomic_DNA"/>
</dbReference>
<dbReference type="GO" id="GO:0008410">
    <property type="term" value="F:CoA-transferase activity"/>
    <property type="evidence" value="ECO:0007669"/>
    <property type="project" value="TreeGrafter"/>
</dbReference>
<evidence type="ECO:0000313" key="2">
    <source>
        <dbReference type="EMBL" id="GIJ59211.1"/>
    </source>
</evidence>
<dbReference type="Proteomes" id="UP000612585">
    <property type="component" value="Unassembled WGS sequence"/>
</dbReference>
<proteinExistence type="predicted"/>
<dbReference type="InterPro" id="IPR044855">
    <property type="entry name" value="CoA-Trfase_III_dom3_sf"/>
</dbReference>
<dbReference type="AlphaFoldDB" id="A0A8J3ZCQ3"/>
<evidence type="ECO:0000256" key="1">
    <source>
        <dbReference type="ARBA" id="ARBA00022679"/>
    </source>
</evidence>
<sequence>MAHRPLAGIRVLDLTNVLAGPYCTYQLAILGAEVVKVEIPGAGDLARHLGPDPALNGVGLGTSFLAQNAGKKSVELDLKDAAGRAAFEELIGVADVLVENYRAGVLARMGYDWPRLHALNASLIYCAISGFGQDGPMSQAPAYDQIVQGLSGMMSITGTPDVAPLRVGFPVSDSVGGLMAALAVTAAIAGRHRDGLGRWLDVSMLEASLSAMGWAVSNYLVGGVAPEPMGDQNPTAAPSGTFEAADGPLNIAANRQEQFERLCGCVGRPDLVTDPRFAERDARKAHRDELNRELNAALRQRTALEWEQDLNRVGVPAARILTVPQAVELDQLAHRRFFTEVPFPGRAADGAPDGRAVRLSGTGVLVDGEPQHPDGAAPLLGEHNEELPAIVKRWRAAGVADSIGPPCCTN</sequence>
<comment type="caution">
    <text evidence="2">The sequence shown here is derived from an EMBL/GenBank/DDBJ whole genome shotgun (WGS) entry which is preliminary data.</text>
</comment>
<dbReference type="InterPro" id="IPR003673">
    <property type="entry name" value="CoA-Trfase_fam_III"/>
</dbReference>
<gene>
    <name evidence="2" type="ORF">Vau01_067270</name>
</gene>
<dbReference type="InterPro" id="IPR050483">
    <property type="entry name" value="CoA-transferase_III_domain"/>
</dbReference>
<keyword evidence="3" id="KW-1185">Reference proteome</keyword>
<dbReference type="InterPro" id="IPR023606">
    <property type="entry name" value="CoA-Trfase_III_dom_1_sf"/>
</dbReference>
<dbReference type="PANTHER" id="PTHR48207:SF3">
    <property type="entry name" value="SUCCINATE--HYDROXYMETHYLGLUTARATE COA-TRANSFERASE"/>
    <property type="match status" value="1"/>
</dbReference>
<dbReference type="SUPFAM" id="SSF89796">
    <property type="entry name" value="CoA-transferase family III (CaiB/BaiF)"/>
    <property type="match status" value="1"/>
</dbReference>
<dbReference type="Pfam" id="PF02515">
    <property type="entry name" value="CoA_transf_3"/>
    <property type="match status" value="1"/>
</dbReference>
<evidence type="ECO:0000313" key="3">
    <source>
        <dbReference type="Proteomes" id="UP000612585"/>
    </source>
</evidence>
<dbReference type="RefSeq" id="WP_204001032.1">
    <property type="nucleotide sequence ID" value="NZ_BOPG01000045.1"/>
</dbReference>
<name>A0A8J3ZCQ3_9ACTN</name>
<accession>A0A8J3ZCQ3</accession>
<organism evidence="2 3">
    <name type="scientific">Virgisporangium aurantiacum</name>
    <dbReference type="NCBI Taxonomy" id="175570"/>
    <lineage>
        <taxon>Bacteria</taxon>
        <taxon>Bacillati</taxon>
        <taxon>Actinomycetota</taxon>
        <taxon>Actinomycetes</taxon>
        <taxon>Micromonosporales</taxon>
        <taxon>Micromonosporaceae</taxon>
        <taxon>Virgisporangium</taxon>
    </lineage>
</organism>
<dbReference type="Gene3D" id="3.30.1540.10">
    <property type="entry name" value="formyl-coa transferase, domain 3"/>
    <property type="match status" value="1"/>
</dbReference>
<dbReference type="Gene3D" id="3.40.50.10540">
    <property type="entry name" value="Crotonobetainyl-coa:carnitine coa-transferase, domain 1"/>
    <property type="match status" value="1"/>
</dbReference>
<keyword evidence="1 2" id="KW-0808">Transferase</keyword>